<feature type="compositionally biased region" description="Low complexity" evidence="1">
    <location>
        <begin position="40"/>
        <end position="55"/>
    </location>
</feature>
<feature type="region of interest" description="Disordered" evidence="1">
    <location>
        <begin position="150"/>
        <end position="263"/>
    </location>
</feature>
<organism evidence="2 3">
    <name type="scientific">Orchesella dallaii</name>
    <dbReference type="NCBI Taxonomy" id="48710"/>
    <lineage>
        <taxon>Eukaryota</taxon>
        <taxon>Metazoa</taxon>
        <taxon>Ecdysozoa</taxon>
        <taxon>Arthropoda</taxon>
        <taxon>Hexapoda</taxon>
        <taxon>Collembola</taxon>
        <taxon>Entomobryomorpha</taxon>
        <taxon>Entomobryoidea</taxon>
        <taxon>Orchesellidae</taxon>
        <taxon>Orchesellinae</taxon>
        <taxon>Orchesella</taxon>
    </lineage>
</organism>
<feature type="compositionally biased region" description="Low complexity" evidence="1">
    <location>
        <begin position="189"/>
        <end position="200"/>
    </location>
</feature>
<proteinExistence type="predicted"/>
<keyword evidence="3" id="KW-1185">Reference proteome</keyword>
<reference evidence="2 3" key="1">
    <citation type="submission" date="2024-08" db="EMBL/GenBank/DDBJ databases">
        <authorList>
            <person name="Cucini C."/>
            <person name="Frati F."/>
        </authorList>
    </citation>
    <scope>NUCLEOTIDE SEQUENCE [LARGE SCALE GENOMIC DNA]</scope>
</reference>
<protein>
    <submittedName>
        <fullName evidence="2">Uncharacterized protein</fullName>
    </submittedName>
</protein>
<feature type="region of interest" description="Disordered" evidence="1">
    <location>
        <begin position="36"/>
        <end position="75"/>
    </location>
</feature>
<accession>A0ABP1SA17</accession>
<gene>
    <name evidence="2" type="ORF">ODALV1_LOCUS31299</name>
</gene>
<dbReference type="Proteomes" id="UP001642540">
    <property type="component" value="Unassembled WGS sequence"/>
</dbReference>
<evidence type="ECO:0000256" key="1">
    <source>
        <dbReference type="SAM" id="MobiDB-lite"/>
    </source>
</evidence>
<dbReference type="EMBL" id="CAXLJM020000166">
    <property type="protein sequence ID" value="CAL8148024.1"/>
    <property type="molecule type" value="Genomic_DNA"/>
</dbReference>
<name>A0ABP1SA17_9HEXA</name>
<sequence>MVMMRSCYEKVKSKLGPRLRQPLLVTRSSARHAKCLKPYSSSVSASTSSSSANSKSRMRKQENGSSISSTSKEIVPGTGPIVQIRSLPLHLSQIRCPVDRSLRSSYIINSEKVRDPPNIRRTRSLSPEILRTTGKEPLKSPLLVRGAVSLKKPSKSGPGVETGTASKSYMVKGRSRFRDSGVAKKLITRRGTTTASTTPRDSPRDSPSKEKESASASAPTTTGTGTFTAGKVTAKGFPSIFNRSPDVGKGTTRTRRGGSESQVKFEDRQRVPKALEHQKLYQRHHGEKGFLCCVYAVWYYSSSLEINVRIYKFGFCNSYCYSGIETGAFELGGRKQDENNLSF</sequence>
<feature type="compositionally biased region" description="Low complexity" evidence="1">
    <location>
        <begin position="214"/>
        <end position="236"/>
    </location>
</feature>
<evidence type="ECO:0000313" key="2">
    <source>
        <dbReference type="EMBL" id="CAL8148024.1"/>
    </source>
</evidence>
<comment type="caution">
    <text evidence="2">The sequence shown here is derived from an EMBL/GenBank/DDBJ whole genome shotgun (WGS) entry which is preliminary data.</text>
</comment>
<feature type="compositionally biased region" description="Polar residues" evidence="1">
    <location>
        <begin position="63"/>
        <end position="72"/>
    </location>
</feature>
<feature type="compositionally biased region" description="Basic and acidic residues" evidence="1">
    <location>
        <begin position="201"/>
        <end position="213"/>
    </location>
</feature>
<evidence type="ECO:0000313" key="3">
    <source>
        <dbReference type="Proteomes" id="UP001642540"/>
    </source>
</evidence>